<reference evidence="2 3" key="1">
    <citation type="submission" date="2010-12" db="EMBL/GenBank/DDBJ databases">
        <title>The Genome Sequence of Coprobacillus sp. strain 29_1.</title>
        <authorList>
            <consortium name="The Broad Institute Genome Sequencing Platform"/>
            <person name="Earl A."/>
            <person name="Ward D."/>
            <person name="Feldgarden M."/>
            <person name="Gevers D."/>
            <person name="Daigneault M."/>
            <person name="Sibley C.D."/>
            <person name="White A."/>
            <person name="Strauss J."/>
            <person name="Allen-Vercoe E."/>
            <person name="Young S.K."/>
            <person name="Zeng Q."/>
            <person name="Gargeya S."/>
            <person name="Fitzgerald M."/>
            <person name="Haas B."/>
            <person name="Abouelleil A."/>
            <person name="Alvarado L."/>
            <person name="Arachchi H.M."/>
            <person name="Berlin A."/>
            <person name="Brown A."/>
            <person name="Chapman S.B."/>
            <person name="Chen Z."/>
            <person name="Dunbar C."/>
            <person name="Freedman E."/>
            <person name="Gearin G."/>
            <person name="Gellesch M."/>
            <person name="Goldberg J."/>
            <person name="Griggs A."/>
            <person name="Gujja S."/>
            <person name="Heilman E."/>
            <person name="Heiman D."/>
            <person name="Howarth C."/>
            <person name="Larson L."/>
            <person name="Lui A."/>
            <person name="MacDonald P.J.P."/>
            <person name="Mehta T."/>
            <person name="Montmayeur A."/>
            <person name="Murphy C."/>
            <person name="Neiman D."/>
            <person name="Pearson M."/>
            <person name="Priest M."/>
            <person name="Roberts A."/>
            <person name="Saif S."/>
            <person name="Shea T."/>
            <person name="Shenoy N."/>
            <person name="Sisk P."/>
            <person name="Stolte C."/>
            <person name="Sykes S."/>
            <person name="White J."/>
            <person name="Yandava C."/>
            <person name="Nusbaum C."/>
            <person name="Birren B."/>
        </authorList>
    </citation>
    <scope>NUCLEOTIDE SEQUENCE [LARGE SCALE GENOMIC DNA]</scope>
    <source>
        <strain evidence="2 3">29_1</strain>
    </source>
</reference>
<protein>
    <recommendedName>
        <fullName evidence="1">DNA mimic protein DMP19 C-terminal domain-containing protein</fullName>
    </recommendedName>
</protein>
<evidence type="ECO:0000313" key="3">
    <source>
        <dbReference type="Proteomes" id="UP000003157"/>
    </source>
</evidence>
<name>E7G8V0_9FIRM</name>
<dbReference type="Gene3D" id="1.20.1420.60">
    <property type="match status" value="1"/>
</dbReference>
<sequence>MATYEDALDNVTLQASKIVARKNTVNLVEDLYNVICEKCENGDFINELNGIERVFYLCQTFSLEMNNGGIHHYYENNAGNFANETVEALTAIGATHTALILDKGNGLFKEGVVPEDRESRIEELGSLDYSEVTWLFDELDNQFYEYNDDISALNLKYVLINKEAFM</sequence>
<evidence type="ECO:0000313" key="2">
    <source>
        <dbReference type="EMBL" id="EFW05543.1"/>
    </source>
</evidence>
<comment type="caution">
    <text evidence="2">The sequence shown here is derived from an EMBL/GenBank/DDBJ whole genome shotgun (WGS) entry which is preliminary data.</text>
</comment>
<dbReference type="OrthoDB" id="6334863at2"/>
<proteinExistence type="predicted"/>
<dbReference type="STRING" id="100884.GCA_000269565_03030"/>
<dbReference type="Proteomes" id="UP000003157">
    <property type="component" value="Unassembled WGS sequence"/>
</dbReference>
<dbReference type="eggNOG" id="ENOG5033A95">
    <property type="taxonomic scope" value="Bacteria"/>
</dbReference>
<dbReference type="Pfam" id="PF14300">
    <property type="entry name" value="DMP19"/>
    <property type="match status" value="1"/>
</dbReference>
<dbReference type="EMBL" id="ADKX01000022">
    <property type="protein sequence ID" value="EFW05543.1"/>
    <property type="molecule type" value="Genomic_DNA"/>
</dbReference>
<dbReference type="AlphaFoldDB" id="E7G8V0"/>
<gene>
    <name evidence="2" type="ORF">HMPREF9488_01188</name>
</gene>
<dbReference type="RefSeq" id="WP_008788304.1">
    <property type="nucleotide sequence ID" value="NZ_AKCB01000002.1"/>
</dbReference>
<keyword evidence="3" id="KW-1185">Reference proteome</keyword>
<accession>E7G8V0</accession>
<dbReference type="InterPro" id="IPR025402">
    <property type="entry name" value="DMP19_C"/>
</dbReference>
<organism evidence="2 3">
    <name type="scientific">Coprobacillus cateniformis</name>
    <dbReference type="NCBI Taxonomy" id="100884"/>
    <lineage>
        <taxon>Bacteria</taxon>
        <taxon>Bacillati</taxon>
        <taxon>Bacillota</taxon>
        <taxon>Erysipelotrichia</taxon>
        <taxon>Erysipelotrichales</taxon>
        <taxon>Coprobacillaceae</taxon>
        <taxon>Coprobacillus</taxon>
    </lineage>
</organism>
<feature type="domain" description="DNA mimic protein DMP19 C-terminal" evidence="1">
    <location>
        <begin position="47"/>
        <end position="158"/>
    </location>
</feature>
<dbReference type="HOGENOM" id="CLU_1599916_0_0_9"/>
<dbReference type="GeneID" id="78230828"/>
<evidence type="ECO:0000259" key="1">
    <source>
        <dbReference type="Pfam" id="PF14300"/>
    </source>
</evidence>